<evidence type="ECO:0000256" key="1">
    <source>
        <dbReference type="ARBA" id="ARBA00010568"/>
    </source>
</evidence>
<evidence type="ECO:0000313" key="3">
    <source>
        <dbReference type="EMBL" id="KLT41215.1"/>
    </source>
</evidence>
<organism evidence="3 4">
    <name type="scientific">Cutaneotrichosporon oleaginosum</name>
    <dbReference type="NCBI Taxonomy" id="879819"/>
    <lineage>
        <taxon>Eukaryota</taxon>
        <taxon>Fungi</taxon>
        <taxon>Dikarya</taxon>
        <taxon>Basidiomycota</taxon>
        <taxon>Agaricomycotina</taxon>
        <taxon>Tremellomycetes</taxon>
        <taxon>Trichosporonales</taxon>
        <taxon>Trichosporonaceae</taxon>
        <taxon>Cutaneotrichosporon</taxon>
    </lineage>
</organism>
<dbReference type="Gene3D" id="3.30.760.10">
    <property type="entry name" value="RNA Cap, Translation Initiation Factor Eif4e"/>
    <property type="match status" value="1"/>
</dbReference>
<dbReference type="Proteomes" id="UP000053611">
    <property type="component" value="Unassembled WGS sequence"/>
</dbReference>
<dbReference type="Pfam" id="PF08939">
    <property type="entry name" value="Bles03"/>
    <property type="match status" value="1"/>
</dbReference>
<accession>A0A0J0XJD2</accession>
<reference evidence="3 4" key="1">
    <citation type="submission" date="2015-03" db="EMBL/GenBank/DDBJ databases">
        <title>Genomics and transcriptomics of the oil-accumulating basidiomycete yeast T. oleaginosus allow insights into substrate utilization and the diverse evolutionary trajectories of mating systems in fungi.</title>
        <authorList>
            <consortium name="DOE Joint Genome Institute"/>
            <person name="Kourist R."/>
            <person name="Kracht O."/>
            <person name="Bracharz F."/>
            <person name="Lipzen A."/>
            <person name="Nolan M."/>
            <person name="Ohm R."/>
            <person name="Grigoriev I."/>
            <person name="Sun S."/>
            <person name="Heitman J."/>
            <person name="Bruck T."/>
            <person name="Nowrousian M."/>
        </authorList>
    </citation>
    <scope>NUCLEOTIDE SEQUENCE [LARGE SCALE GENOMIC DNA]</scope>
    <source>
        <strain evidence="3 4">IBC0246</strain>
    </source>
</reference>
<dbReference type="AlphaFoldDB" id="A0A0J0XJD2"/>
<dbReference type="PANTHER" id="PTHR31977">
    <property type="entry name" value="UPF0696 PROTEIN C11ORF68"/>
    <property type="match status" value="1"/>
</dbReference>
<gene>
    <name evidence="3" type="ORF">CC85DRAFT_329208</name>
</gene>
<dbReference type="RefSeq" id="XP_018277706.1">
    <property type="nucleotide sequence ID" value="XM_018426784.1"/>
</dbReference>
<feature type="compositionally biased region" description="Basic and acidic residues" evidence="2">
    <location>
        <begin position="277"/>
        <end position="299"/>
    </location>
</feature>
<sequence>MGDLTQYYWTPSSGVSIDDFLKKYTPSILDQGDAPWIWIGTSDARVDPEAETGAQTEAVAKGAVVLDETYKRLIEIGKDPNIPVRGKKGGLNKKQAREEAQQKAADALKDISLETGYTHGKWMSFSRPENVDAIWARVAKSVAYGPLHDLGVTTAKVATRDPEAGTMGTHVVIIYVDNVYDKDMMTKVLVSLLEDHGIEASACKSDLYTALRIDSKHSSGVRSSIWRPTELVMNVKVLKDKYRPWNEKKWGRKDEAAKAKRKRPGAASPKEQGGKSGSKEPSPELKKEVSFSDKVEVQHQHSPAKQNGRPAKRPKSAAAMFKENDIFAADSEEE</sequence>
<dbReference type="OrthoDB" id="10067381at2759"/>
<evidence type="ECO:0000313" key="4">
    <source>
        <dbReference type="Proteomes" id="UP000053611"/>
    </source>
</evidence>
<feature type="region of interest" description="Disordered" evidence="2">
    <location>
        <begin position="252"/>
        <end position="334"/>
    </location>
</feature>
<comment type="similarity">
    <text evidence="1">Belongs to the UPF0696 family.</text>
</comment>
<proteinExistence type="inferred from homology"/>
<keyword evidence="4" id="KW-1185">Reference proteome</keyword>
<dbReference type="SUPFAM" id="SSF55418">
    <property type="entry name" value="eIF4e-like"/>
    <property type="match status" value="1"/>
</dbReference>
<dbReference type="STRING" id="879819.A0A0J0XJD2"/>
<evidence type="ECO:0000256" key="2">
    <source>
        <dbReference type="SAM" id="MobiDB-lite"/>
    </source>
</evidence>
<dbReference type="PANTHER" id="PTHR31977:SF1">
    <property type="entry name" value="UPF0696 PROTEIN C11ORF68"/>
    <property type="match status" value="1"/>
</dbReference>
<dbReference type="EMBL" id="KQ087221">
    <property type="protein sequence ID" value="KLT41215.1"/>
    <property type="molecule type" value="Genomic_DNA"/>
</dbReference>
<dbReference type="GeneID" id="28987387"/>
<evidence type="ECO:0008006" key="5">
    <source>
        <dbReference type="Google" id="ProtNLM"/>
    </source>
</evidence>
<name>A0A0J0XJD2_9TREE</name>
<dbReference type="InterPro" id="IPR015034">
    <property type="entry name" value="Bles03"/>
</dbReference>
<protein>
    <recommendedName>
        <fullName evidence="5">DUF1917-domain-containing protein</fullName>
    </recommendedName>
</protein>
<dbReference type="InterPro" id="IPR023398">
    <property type="entry name" value="TIF_eIF4e-like"/>
</dbReference>